<dbReference type="EMBL" id="ADCX01000001">
    <property type="protein sequence ID" value="EFG26442.1"/>
    <property type="molecule type" value="Genomic_DNA"/>
</dbReference>
<feature type="transmembrane region" description="Helical" evidence="2">
    <location>
        <begin position="12"/>
        <end position="32"/>
    </location>
</feature>
<feature type="transmembrane region" description="Helical" evidence="2">
    <location>
        <begin position="38"/>
        <end position="58"/>
    </location>
</feature>
<dbReference type="RefSeq" id="WP_006292393.1">
    <property type="nucleotide sequence ID" value="NZ_GG770225.1"/>
</dbReference>
<keyword evidence="2" id="KW-1133">Transmembrane helix</keyword>
<keyword evidence="2" id="KW-0472">Membrane</keyword>
<comment type="caution">
    <text evidence="4">The sequence shown here is derived from an EMBL/GenBank/DDBJ whole genome shotgun (WGS) entry which is preliminary data.</text>
</comment>
<dbReference type="Proteomes" id="UP000005777">
    <property type="component" value="Unassembled WGS sequence"/>
</dbReference>
<dbReference type="HOGENOM" id="CLU_675876_0_0_11"/>
<keyword evidence="2" id="KW-0812">Transmembrane</keyword>
<evidence type="ECO:0000313" key="4">
    <source>
        <dbReference type="EMBL" id="EFG26442.1"/>
    </source>
</evidence>
<proteinExistence type="predicted"/>
<dbReference type="InterPro" id="IPR005182">
    <property type="entry name" value="YdbS-like_PH"/>
</dbReference>
<dbReference type="PANTHER" id="PTHR34473">
    <property type="entry name" value="UPF0699 TRANSMEMBRANE PROTEIN YDBS"/>
    <property type="match status" value="1"/>
</dbReference>
<evidence type="ECO:0000256" key="2">
    <source>
        <dbReference type="SAM" id="Phobius"/>
    </source>
</evidence>
<feature type="transmembrane region" description="Helical" evidence="2">
    <location>
        <begin position="388"/>
        <end position="408"/>
    </location>
</feature>
<dbReference type="Pfam" id="PF03703">
    <property type="entry name" value="bPH_2"/>
    <property type="match status" value="2"/>
</dbReference>
<keyword evidence="5" id="KW-1185">Reference proteome</keyword>
<feature type="transmembrane region" description="Helical" evidence="2">
    <location>
        <begin position="229"/>
        <end position="251"/>
    </location>
</feature>
<evidence type="ECO:0000256" key="1">
    <source>
        <dbReference type="SAM" id="MobiDB-lite"/>
    </source>
</evidence>
<feature type="region of interest" description="Disordered" evidence="1">
    <location>
        <begin position="145"/>
        <end position="168"/>
    </location>
</feature>
<gene>
    <name evidence="4" type="ORF">HMPREF9020_00061</name>
</gene>
<organism evidence="4 5">
    <name type="scientific">Scardovia inopinata F0304</name>
    <dbReference type="NCBI Taxonomy" id="641146"/>
    <lineage>
        <taxon>Bacteria</taxon>
        <taxon>Bacillati</taxon>
        <taxon>Actinomycetota</taxon>
        <taxon>Actinomycetes</taxon>
        <taxon>Bifidobacteriales</taxon>
        <taxon>Bifidobacteriaceae</taxon>
        <taxon>Scardovia</taxon>
    </lineage>
</organism>
<dbReference type="eggNOG" id="COG3428">
    <property type="taxonomic scope" value="Bacteria"/>
</dbReference>
<sequence length="409" mass="45999">MKSFHPLMIISRLVKTIIPSATAIFVLVAVIASVRGTIRILCIGILIYYILTRIYFLFYDWATTRYAISPHGLTLTTGVFNKRTKVIQWKDIRSAATVTDPILRSKDLQQIELMQYTNDEQKIVLFAIPRSEALTIKSFLHNQSPAAQSTEKDDVMESHTASRKRTSATERTSTIATSLLPHLSIKDYFLIGFTYAQFLVIIPTIYAIIRVIFLHQEYSDDSVEEALSFFALTPATKVGIAILVIALGLAYGTISSWVQFSNITVVRTTDGYDYSAGIINPRAQFIPMNRIESVTVSQNLLMRLVHRYQLTVSTGGFGTSRKEYSLIPLGDLKTIASFLDAFFPDKRESSLCMEQIKSAKKKTLLSTALLIIIGICTYLLSLQNFSRIYIEIIALALLIFILYLLCLIV</sequence>
<dbReference type="PANTHER" id="PTHR34473:SF2">
    <property type="entry name" value="UPF0699 TRANSMEMBRANE PROTEIN YDBT"/>
    <property type="match status" value="1"/>
</dbReference>
<name>W5IHD8_SCAIO</name>
<accession>W5IHD8</accession>
<protein>
    <recommendedName>
        <fullName evidence="3">YdbS-like PH domain-containing protein</fullName>
    </recommendedName>
</protein>
<dbReference type="AlphaFoldDB" id="W5IHD8"/>
<feature type="domain" description="YdbS-like PH" evidence="3">
    <location>
        <begin position="275"/>
        <end position="332"/>
    </location>
</feature>
<feature type="transmembrane region" description="Helical" evidence="2">
    <location>
        <begin position="188"/>
        <end position="209"/>
    </location>
</feature>
<evidence type="ECO:0000313" key="5">
    <source>
        <dbReference type="Proteomes" id="UP000005777"/>
    </source>
</evidence>
<feature type="domain" description="YdbS-like PH" evidence="3">
    <location>
        <begin position="61"/>
        <end position="136"/>
    </location>
</feature>
<feature type="transmembrane region" description="Helical" evidence="2">
    <location>
        <begin position="363"/>
        <end position="382"/>
    </location>
</feature>
<evidence type="ECO:0000259" key="3">
    <source>
        <dbReference type="Pfam" id="PF03703"/>
    </source>
</evidence>
<reference evidence="4 5" key="1">
    <citation type="submission" date="2012-01" db="EMBL/GenBank/DDBJ databases">
        <title>The Genome Sequence of Scardovia inopinata F0304.</title>
        <authorList>
            <consortium name="The Broad Institute Genome Sequencing Platform"/>
            <person name="Earl A."/>
            <person name="Ward D."/>
            <person name="Feldgarden M."/>
            <person name="Gevers D."/>
            <person name="Izard J."/>
            <person name="Baranova O.V."/>
            <person name="Blanton J.M."/>
            <person name="Tanner A.C."/>
            <person name="Dewhirst F.E."/>
            <person name="Young S.K."/>
            <person name="Zeng Q."/>
            <person name="Gargeya S."/>
            <person name="Fitzgerald M."/>
            <person name="Haas B."/>
            <person name="Abouelleil A."/>
            <person name="Alvarado L."/>
            <person name="Arachchi H.M."/>
            <person name="Berlin A."/>
            <person name="Chapman S.B."/>
            <person name="Gearin G."/>
            <person name="Goldberg J."/>
            <person name="Griggs A."/>
            <person name="Gujja S."/>
            <person name="Hansen M."/>
            <person name="Heiman D."/>
            <person name="Howarth C."/>
            <person name="Larimer J."/>
            <person name="Lui A."/>
            <person name="MacDonald P.J."/>
            <person name="McCowen C."/>
            <person name="Montmayeur A."/>
            <person name="Murphy C."/>
            <person name="Neiman D."/>
            <person name="Pearson M."/>
            <person name="Priest M."/>
            <person name="Roberts A."/>
            <person name="Saif S."/>
            <person name="Shea T."/>
            <person name="Sisk P."/>
            <person name="Stolte C."/>
            <person name="Sykes S."/>
            <person name="Wortman J."/>
            <person name="Nusbaum C."/>
            <person name="Birren B."/>
        </authorList>
    </citation>
    <scope>NUCLEOTIDE SEQUENCE [LARGE SCALE GENOMIC DNA]</scope>
    <source>
        <strain evidence="4 5">F0304</strain>
    </source>
</reference>